<dbReference type="Gene3D" id="3.10.580.10">
    <property type="entry name" value="CBS-domain"/>
    <property type="match status" value="1"/>
</dbReference>
<feature type="domain" description="CBS" evidence="2">
    <location>
        <begin position="16"/>
        <end position="77"/>
    </location>
</feature>
<evidence type="ECO:0000313" key="4">
    <source>
        <dbReference type="Proteomes" id="UP001176468"/>
    </source>
</evidence>
<protein>
    <submittedName>
        <fullName evidence="3">CBS domain-containing protein</fullName>
    </submittedName>
</protein>
<dbReference type="SUPFAM" id="SSF54631">
    <property type="entry name" value="CBS-domain pair"/>
    <property type="match status" value="1"/>
</dbReference>
<dbReference type="Proteomes" id="UP001176468">
    <property type="component" value="Unassembled WGS sequence"/>
</dbReference>
<accession>A0ABT9A366</accession>
<keyword evidence="1" id="KW-0129">CBS domain</keyword>
<gene>
    <name evidence="3" type="ORF">Q5H94_18290</name>
</gene>
<organism evidence="3 4">
    <name type="scientific">Sphingomonas immobilis</name>
    <dbReference type="NCBI Taxonomy" id="3063997"/>
    <lineage>
        <taxon>Bacteria</taxon>
        <taxon>Pseudomonadati</taxon>
        <taxon>Pseudomonadota</taxon>
        <taxon>Alphaproteobacteria</taxon>
        <taxon>Sphingomonadales</taxon>
        <taxon>Sphingomonadaceae</taxon>
        <taxon>Sphingomonas</taxon>
    </lineage>
</organism>
<feature type="non-terminal residue" evidence="3">
    <location>
        <position position="225"/>
    </location>
</feature>
<dbReference type="RefSeq" id="WP_304562685.1">
    <property type="nucleotide sequence ID" value="NZ_JAUQSZ010000015.1"/>
</dbReference>
<dbReference type="Pfam" id="PF00571">
    <property type="entry name" value="CBS"/>
    <property type="match status" value="1"/>
</dbReference>
<keyword evidence="4" id="KW-1185">Reference proteome</keyword>
<comment type="caution">
    <text evidence="3">The sequence shown here is derived from an EMBL/GenBank/DDBJ whole genome shotgun (WGS) entry which is preliminary data.</text>
</comment>
<sequence>MPVAIAAPRNPAAPAIRSAHAPICVADDAGPLAVIEIFESRPELRLLAVVDAGGRPVGVITERDVRKLLFSPFGHALLRNPGFNTNLRHFLRPCPAADVDSPFEELLELHASTDIEGLVLTRDGRFHITLDNRDFVRLTAEREVALARARAERAERVDAASRNFTTDVGAMSSALAQTAGRVRALGDDLTRHAARARADAASVAGAGGQTLDALRDVATRGQGLT</sequence>
<evidence type="ECO:0000259" key="2">
    <source>
        <dbReference type="PROSITE" id="PS51371"/>
    </source>
</evidence>
<proteinExistence type="predicted"/>
<dbReference type="EMBL" id="JAUQSZ010000015">
    <property type="protein sequence ID" value="MDO7844284.1"/>
    <property type="molecule type" value="Genomic_DNA"/>
</dbReference>
<dbReference type="InterPro" id="IPR046342">
    <property type="entry name" value="CBS_dom_sf"/>
</dbReference>
<dbReference type="InterPro" id="IPR000644">
    <property type="entry name" value="CBS_dom"/>
</dbReference>
<evidence type="ECO:0000313" key="3">
    <source>
        <dbReference type="EMBL" id="MDO7844284.1"/>
    </source>
</evidence>
<name>A0ABT9A366_9SPHN</name>
<dbReference type="PROSITE" id="PS51371">
    <property type="entry name" value="CBS"/>
    <property type="match status" value="1"/>
</dbReference>
<reference evidence="3" key="1">
    <citation type="submission" date="2023-07" db="EMBL/GenBank/DDBJ databases">
        <authorList>
            <person name="Kim M.K."/>
        </authorList>
    </citation>
    <scope>NUCLEOTIDE SEQUENCE</scope>
    <source>
        <strain evidence="3">CA1-15</strain>
    </source>
</reference>
<evidence type="ECO:0000256" key="1">
    <source>
        <dbReference type="PROSITE-ProRule" id="PRU00703"/>
    </source>
</evidence>